<evidence type="ECO:0008006" key="4">
    <source>
        <dbReference type="Google" id="ProtNLM"/>
    </source>
</evidence>
<proteinExistence type="predicted"/>
<protein>
    <recommendedName>
        <fullName evidence="4">Thioredoxin domain-containing protein</fullName>
    </recommendedName>
</protein>
<feature type="compositionally biased region" description="Basic and acidic residues" evidence="1">
    <location>
        <begin position="138"/>
        <end position="157"/>
    </location>
</feature>
<sequence>MLKTEFAAFVEEQITLVSGILADKKANKLGDLAQGKLTFFSALSRVLQGEKNSQDLGMLDAINDSLQALDILKSEETLLNYKKKAATVQTVKDDDDFNRKWSEFNPLVLLGFCTPSSEKKKEKEEEIDEEIEDEKEEEKEKKEKAKKEKKEKEEKERKEIEAYNVMRTWAILDDLAPEFEGRVVMLRVPPGACPTAELNYNLTKAPTVIFFKNGKKIDETVNFHLKFWFRAKINELLGLAE</sequence>
<dbReference type="AlphaFoldDB" id="A0AA40TVE3"/>
<gene>
    <name evidence="2" type="ORF">ALO43_02456</name>
</gene>
<dbReference type="SUPFAM" id="SSF52833">
    <property type="entry name" value="Thioredoxin-like"/>
    <property type="match status" value="1"/>
</dbReference>
<dbReference type="EMBL" id="LJRO01000153">
    <property type="protein sequence ID" value="KPZ02788.1"/>
    <property type="molecule type" value="Genomic_DNA"/>
</dbReference>
<comment type="caution">
    <text evidence="2">The sequence shown here is derived from an EMBL/GenBank/DDBJ whole genome shotgun (WGS) entry which is preliminary data.</text>
</comment>
<feature type="region of interest" description="Disordered" evidence="1">
    <location>
        <begin position="121"/>
        <end position="157"/>
    </location>
</feature>
<feature type="compositionally biased region" description="Acidic residues" evidence="1">
    <location>
        <begin position="125"/>
        <end position="137"/>
    </location>
</feature>
<evidence type="ECO:0000256" key="1">
    <source>
        <dbReference type="SAM" id="MobiDB-lite"/>
    </source>
</evidence>
<evidence type="ECO:0000313" key="3">
    <source>
        <dbReference type="Proteomes" id="UP000050523"/>
    </source>
</evidence>
<organism evidence="2 3">
    <name type="scientific">Pseudomonas tremae</name>
    <dbReference type="NCBI Taxonomy" id="200454"/>
    <lineage>
        <taxon>Bacteria</taxon>
        <taxon>Pseudomonadati</taxon>
        <taxon>Pseudomonadota</taxon>
        <taxon>Gammaproteobacteria</taxon>
        <taxon>Pseudomonadales</taxon>
        <taxon>Pseudomonadaceae</taxon>
        <taxon>Pseudomonas</taxon>
    </lineage>
</organism>
<dbReference type="InterPro" id="IPR036249">
    <property type="entry name" value="Thioredoxin-like_sf"/>
</dbReference>
<dbReference type="Gene3D" id="3.40.30.10">
    <property type="entry name" value="Glutaredoxin"/>
    <property type="match status" value="1"/>
</dbReference>
<name>A0AA40TVE3_9PSED</name>
<accession>A0AA40TVE3</accession>
<dbReference type="CDD" id="cd02947">
    <property type="entry name" value="TRX_family"/>
    <property type="match status" value="1"/>
</dbReference>
<evidence type="ECO:0000313" key="2">
    <source>
        <dbReference type="EMBL" id="KPZ02788.1"/>
    </source>
</evidence>
<dbReference type="Proteomes" id="UP000050523">
    <property type="component" value="Unassembled WGS sequence"/>
</dbReference>
<reference evidence="2 3" key="1">
    <citation type="submission" date="2015-09" db="EMBL/GenBank/DDBJ databases">
        <title>Genome announcement of multiple Pseudomonas syringae strains.</title>
        <authorList>
            <person name="Thakur S."/>
            <person name="Wang P.W."/>
            <person name="Gong Y."/>
            <person name="Weir B.S."/>
            <person name="Guttman D.S."/>
        </authorList>
    </citation>
    <scope>NUCLEOTIDE SEQUENCE [LARGE SCALE GENOMIC DNA]</scope>
    <source>
        <strain evidence="2 3">ICMP9151</strain>
    </source>
</reference>